<dbReference type="EMBL" id="FOQK01000008">
    <property type="protein sequence ID" value="SFH92836.1"/>
    <property type="molecule type" value="Genomic_DNA"/>
</dbReference>
<sequence length="56" mass="6528">MMKSMWEKHVESYTNDLMEATSDYMKSYEVRPGIYSNVDPSKLMDVNAADFDVNRS</sequence>
<evidence type="ECO:0000313" key="2">
    <source>
        <dbReference type="Proteomes" id="UP000183639"/>
    </source>
</evidence>
<gene>
    <name evidence="1" type="ORF">SAMN04487861_108109</name>
</gene>
<protein>
    <submittedName>
        <fullName evidence="1">Uncharacterized protein</fullName>
    </submittedName>
</protein>
<reference evidence="1 2" key="1">
    <citation type="submission" date="2016-10" db="EMBL/GenBank/DDBJ databases">
        <authorList>
            <person name="de Groot N.N."/>
        </authorList>
    </citation>
    <scope>NUCLEOTIDE SEQUENCE [LARGE SCALE GENOMIC DNA]</scope>
    <source>
        <strain evidence="1 2">Z108</strain>
    </source>
</reference>
<evidence type="ECO:0000313" key="1">
    <source>
        <dbReference type="EMBL" id="SFH92836.1"/>
    </source>
</evidence>
<dbReference type="RefSeq" id="WP_173371985.1">
    <property type="nucleotide sequence ID" value="NZ_FOQK01000008.1"/>
</dbReference>
<accession>A0A1I3E1J8</accession>
<dbReference type="AlphaFoldDB" id="A0A1I3E1J8"/>
<proteinExistence type="predicted"/>
<organism evidence="1 2">
    <name type="scientific">Selenomonas ruminantium</name>
    <dbReference type="NCBI Taxonomy" id="971"/>
    <lineage>
        <taxon>Bacteria</taxon>
        <taxon>Bacillati</taxon>
        <taxon>Bacillota</taxon>
        <taxon>Negativicutes</taxon>
        <taxon>Selenomonadales</taxon>
        <taxon>Selenomonadaceae</taxon>
        <taxon>Selenomonas</taxon>
    </lineage>
</organism>
<name>A0A1I3E1J8_SELRU</name>
<dbReference type="Proteomes" id="UP000183639">
    <property type="component" value="Unassembled WGS sequence"/>
</dbReference>